<feature type="region of interest" description="Disordered" evidence="1">
    <location>
        <begin position="115"/>
        <end position="143"/>
    </location>
</feature>
<dbReference type="Gene3D" id="2.60.40.10">
    <property type="entry name" value="Immunoglobulins"/>
    <property type="match status" value="2"/>
</dbReference>
<evidence type="ECO:0000313" key="4">
    <source>
        <dbReference type="EMBL" id="KAG7175802.1"/>
    </source>
</evidence>
<reference evidence="4" key="1">
    <citation type="journal article" date="2021" name="Sci. Adv.">
        <title>The American lobster genome reveals insights on longevity, neural, and immune adaptations.</title>
        <authorList>
            <person name="Polinski J.M."/>
            <person name="Zimin A.V."/>
            <person name="Clark K.F."/>
            <person name="Kohn A.B."/>
            <person name="Sadowski N."/>
            <person name="Timp W."/>
            <person name="Ptitsyn A."/>
            <person name="Khanna P."/>
            <person name="Romanova D.Y."/>
            <person name="Williams P."/>
            <person name="Greenwood S.J."/>
            <person name="Moroz L.L."/>
            <person name="Walt D.R."/>
            <person name="Bodnar A.G."/>
        </authorList>
    </citation>
    <scope>NUCLEOTIDE SEQUENCE</scope>
    <source>
        <strain evidence="4">GMGI-L3</strain>
    </source>
</reference>
<evidence type="ECO:0000256" key="1">
    <source>
        <dbReference type="SAM" id="MobiDB-lite"/>
    </source>
</evidence>
<protein>
    <submittedName>
        <fullName evidence="4">Putative Immunoglobulin domain-containing protein 1</fullName>
    </submittedName>
</protein>
<dbReference type="InterPro" id="IPR036179">
    <property type="entry name" value="Ig-like_dom_sf"/>
</dbReference>
<dbReference type="Pfam" id="PF13895">
    <property type="entry name" value="Ig_2"/>
    <property type="match status" value="1"/>
</dbReference>
<evidence type="ECO:0000259" key="3">
    <source>
        <dbReference type="PROSITE" id="PS50835"/>
    </source>
</evidence>
<keyword evidence="2" id="KW-1133">Transmembrane helix</keyword>
<dbReference type="GO" id="GO:0050808">
    <property type="term" value="P:synapse organization"/>
    <property type="evidence" value="ECO:0007669"/>
    <property type="project" value="TreeGrafter"/>
</dbReference>
<name>A0A8J5TNC8_HOMAM</name>
<proteinExistence type="predicted"/>
<dbReference type="PANTHER" id="PTHR23279">
    <property type="entry name" value="DEFECTIVE PROBOSCIS EXTENSION RESPONSE DPR -RELATED"/>
    <property type="match status" value="1"/>
</dbReference>
<dbReference type="InterPro" id="IPR007110">
    <property type="entry name" value="Ig-like_dom"/>
</dbReference>
<sequence length="324" mass="35621">QRDDRPLPTTELPPAPATSLSEDPEIRERVRGALRPHPSHPPPPRRDARATELNNSTREVFLGDTATLECTVHDLLNESVSWMRQVDEVKLLTYTHTYVPASARGRRQMAALAAGHRKRSNTGRGGVPLSSGHHAPPHHGRHTQCNRARVVDERGEEVREKHYNSGSMIELKCVIDQVPFPPGPVTWRRGATTLSFNTSRGGISVKGDAASGFIASRLYVANAAPTDSGRYSCWYANYTSDTVTVHVIAGENSAFMQHDALPETPTAAAGGGAAAPLQVLWWWPLLIVVTLATCDFFHTLLTWVDSTTSYCRLHHHPLLHTSTT</sequence>
<dbReference type="GO" id="GO:0032589">
    <property type="term" value="C:neuron projection membrane"/>
    <property type="evidence" value="ECO:0007669"/>
    <property type="project" value="TreeGrafter"/>
</dbReference>
<dbReference type="InterPro" id="IPR003599">
    <property type="entry name" value="Ig_sub"/>
</dbReference>
<evidence type="ECO:0000256" key="2">
    <source>
        <dbReference type="SAM" id="Phobius"/>
    </source>
</evidence>
<dbReference type="SMART" id="SM00409">
    <property type="entry name" value="IG"/>
    <property type="match status" value="1"/>
</dbReference>
<dbReference type="AlphaFoldDB" id="A0A8J5TNC8"/>
<dbReference type="Proteomes" id="UP000747542">
    <property type="component" value="Unassembled WGS sequence"/>
</dbReference>
<organism evidence="4 5">
    <name type="scientific">Homarus americanus</name>
    <name type="common">American lobster</name>
    <dbReference type="NCBI Taxonomy" id="6706"/>
    <lineage>
        <taxon>Eukaryota</taxon>
        <taxon>Metazoa</taxon>
        <taxon>Ecdysozoa</taxon>
        <taxon>Arthropoda</taxon>
        <taxon>Crustacea</taxon>
        <taxon>Multicrustacea</taxon>
        <taxon>Malacostraca</taxon>
        <taxon>Eumalacostraca</taxon>
        <taxon>Eucarida</taxon>
        <taxon>Decapoda</taxon>
        <taxon>Pleocyemata</taxon>
        <taxon>Astacidea</taxon>
        <taxon>Nephropoidea</taxon>
        <taxon>Nephropidae</taxon>
        <taxon>Homarus</taxon>
    </lineage>
</organism>
<feature type="non-terminal residue" evidence="4">
    <location>
        <position position="1"/>
    </location>
</feature>
<dbReference type="InterPro" id="IPR013783">
    <property type="entry name" value="Ig-like_fold"/>
</dbReference>
<dbReference type="EMBL" id="JAHLQT010004633">
    <property type="protein sequence ID" value="KAG7175802.1"/>
    <property type="molecule type" value="Genomic_DNA"/>
</dbReference>
<dbReference type="InterPro" id="IPR037448">
    <property type="entry name" value="Zig-8"/>
</dbReference>
<keyword evidence="2" id="KW-0812">Transmembrane</keyword>
<evidence type="ECO:0000313" key="5">
    <source>
        <dbReference type="Proteomes" id="UP000747542"/>
    </source>
</evidence>
<feature type="transmembrane region" description="Helical" evidence="2">
    <location>
        <begin position="281"/>
        <end position="304"/>
    </location>
</feature>
<dbReference type="PANTHER" id="PTHR23279:SF3">
    <property type="entry name" value="DEFECTIVE PROBOSCIS EXTENSION RESPONSE 18"/>
    <property type="match status" value="1"/>
</dbReference>
<gene>
    <name evidence="4" type="ORF">Hamer_G009820</name>
</gene>
<keyword evidence="5" id="KW-1185">Reference proteome</keyword>
<feature type="region of interest" description="Disordered" evidence="1">
    <location>
        <begin position="1"/>
        <end position="50"/>
    </location>
</feature>
<dbReference type="PROSITE" id="PS50835">
    <property type="entry name" value="IG_LIKE"/>
    <property type="match status" value="1"/>
</dbReference>
<comment type="caution">
    <text evidence="4">The sequence shown here is derived from an EMBL/GenBank/DDBJ whole genome shotgun (WGS) entry which is preliminary data.</text>
</comment>
<keyword evidence="2" id="KW-0472">Membrane</keyword>
<accession>A0A8J5TNC8</accession>
<dbReference type="SUPFAM" id="SSF48726">
    <property type="entry name" value="Immunoglobulin"/>
    <property type="match status" value="1"/>
</dbReference>
<feature type="domain" description="Ig-like" evidence="3">
    <location>
        <begin position="166"/>
        <end position="244"/>
    </location>
</feature>